<organism evidence="5 6">
    <name type="scientific">Apatococcus lobatus</name>
    <dbReference type="NCBI Taxonomy" id="904363"/>
    <lineage>
        <taxon>Eukaryota</taxon>
        <taxon>Viridiplantae</taxon>
        <taxon>Chlorophyta</taxon>
        <taxon>core chlorophytes</taxon>
        <taxon>Trebouxiophyceae</taxon>
        <taxon>Chlorellales</taxon>
        <taxon>Chlorellaceae</taxon>
        <taxon>Apatococcus</taxon>
    </lineage>
</organism>
<comment type="caution">
    <text evidence="5">The sequence shown here is derived from an EMBL/GenBank/DDBJ whole genome shotgun (WGS) entry which is preliminary data.</text>
</comment>
<dbReference type="InterPro" id="IPR024336">
    <property type="entry name" value="tRNA_splic_suSen54_N"/>
</dbReference>
<evidence type="ECO:0000256" key="3">
    <source>
        <dbReference type="SAM" id="MobiDB-lite"/>
    </source>
</evidence>
<proteinExistence type="inferred from homology"/>
<feature type="compositionally biased region" description="Polar residues" evidence="3">
    <location>
        <begin position="236"/>
        <end position="247"/>
    </location>
</feature>
<keyword evidence="2" id="KW-0819">tRNA processing</keyword>
<gene>
    <name evidence="5" type="ORF">WJX74_004882</name>
</gene>
<reference evidence="5 6" key="1">
    <citation type="journal article" date="2024" name="Nat. Commun.">
        <title>Phylogenomics reveals the evolutionary origins of lichenization in chlorophyte algae.</title>
        <authorList>
            <person name="Puginier C."/>
            <person name="Libourel C."/>
            <person name="Otte J."/>
            <person name="Skaloud P."/>
            <person name="Haon M."/>
            <person name="Grisel S."/>
            <person name="Petersen M."/>
            <person name="Berrin J.G."/>
            <person name="Delaux P.M."/>
            <person name="Dal Grande F."/>
            <person name="Keller J."/>
        </authorList>
    </citation>
    <scope>NUCLEOTIDE SEQUENCE [LARGE SCALE GENOMIC DNA]</scope>
    <source>
        <strain evidence="5 6">SAG 2145</strain>
    </source>
</reference>
<evidence type="ECO:0000313" key="5">
    <source>
        <dbReference type="EMBL" id="KAK9826603.1"/>
    </source>
</evidence>
<dbReference type="EMBL" id="JALJOS010000020">
    <property type="protein sequence ID" value="KAK9826603.1"/>
    <property type="molecule type" value="Genomic_DNA"/>
</dbReference>
<evidence type="ECO:0000256" key="2">
    <source>
        <dbReference type="ARBA" id="ARBA00022694"/>
    </source>
</evidence>
<comment type="similarity">
    <text evidence="1">Belongs to the SEN54 family.</text>
</comment>
<dbReference type="InterPro" id="IPR024337">
    <property type="entry name" value="tRNA_splic_suSen54"/>
</dbReference>
<evidence type="ECO:0000313" key="6">
    <source>
        <dbReference type="Proteomes" id="UP001438707"/>
    </source>
</evidence>
<dbReference type="PANTHER" id="PTHR21027">
    <property type="entry name" value="TRNA-SPLICING ENDONUCLEASE SUBUNIT SEN54"/>
    <property type="match status" value="1"/>
</dbReference>
<keyword evidence="6" id="KW-1185">Reference proteome</keyword>
<feature type="region of interest" description="Disordered" evidence="3">
    <location>
        <begin position="1"/>
        <end position="28"/>
    </location>
</feature>
<dbReference type="Gene3D" id="3.40.1170.20">
    <property type="entry name" value="tRNA intron endonuclease, N-terminal domain"/>
    <property type="match status" value="1"/>
</dbReference>
<feature type="domain" description="tRNA-splicing endonuclease subunit Sen54 N-terminal" evidence="4">
    <location>
        <begin position="53"/>
        <end position="108"/>
    </location>
</feature>
<sequence>MVDAAKGPVSSIFRRGGNKQETSAAPEQLATERQELDRQLDELEAVWSIPKQGRDVSIALWQQDSLTYLVVVPRGKLLQHMGFNWKGKLHLHPEEAMYLMDRANLVLFARSPEGRQPAQLSLLEAYRLMTGAGASMDQYQVYCHLMRNGFIVTRHPALWSLPSDAEPKMAWRKGQAAMPSQPELGETNVDFPPDTAALDVTWLKASNGIEAAKPSCDNEQPPLKRRRKGHQAGQPDAQSERQANSMQWWPQLSEEDATQAWPPAAVTNAPRCEVEVACENLAASLLRPRLAPLAPMQLLEQPSSDPEDAPCIVYDIFKPNSKFSRKRPDPVAFRVALATKQVPALWQTHKLQACSPDVPVRLACVNGGDVSFVELMHSNLPILVP</sequence>
<dbReference type="GO" id="GO:0000214">
    <property type="term" value="C:tRNA-intron endonuclease complex"/>
    <property type="evidence" value="ECO:0007669"/>
    <property type="project" value="TreeGrafter"/>
</dbReference>
<accession>A0AAW1QZ14</accession>
<name>A0AAW1QZ14_9CHLO</name>
<dbReference type="Pfam" id="PF12928">
    <property type="entry name" value="tRNA_int_end_N2"/>
    <property type="match status" value="1"/>
</dbReference>
<evidence type="ECO:0000256" key="1">
    <source>
        <dbReference type="ARBA" id="ARBA00005736"/>
    </source>
</evidence>
<dbReference type="Proteomes" id="UP001438707">
    <property type="component" value="Unassembled WGS sequence"/>
</dbReference>
<protein>
    <recommendedName>
        <fullName evidence="4">tRNA-splicing endonuclease subunit Sen54 N-terminal domain-containing protein</fullName>
    </recommendedName>
</protein>
<dbReference type="GO" id="GO:0000379">
    <property type="term" value="P:tRNA-type intron splice site recognition and cleavage"/>
    <property type="evidence" value="ECO:0007669"/>
    <property type="project" value="TreeGrafter"/>
</dbReference>
<feature type="region of interest" description="Disordered" evidence="3">
    <location>
        <begin position="211"/>
        <end position="247"/>
    </location>
</feature>
<dbReference type="AlphaFoldDB" id="A0AAW1QZ14"/>
<dbReference type="PANTHER" id="PTHR21027:SF1">
    <property type="entry name" value="TRNA-SPLICING ENDONUCLEASE SUBUNIT SEN54"/>
    <property type="match status" value="1"/>
</dbReference>
<evidence type="ECO:0000259" key="4">
    <source>
        <dbReference type="Pfam" id="PF12928"/>
    </source>
</evidence>